<dbReference type="AlphaFoldDB" id="A0A4Y7T5Q3"/>
<sequence length="70" mass="8044">MMPLHTLHSQHLLMHTHDLLCPLMHLTTCILAIIYTARCLECFVTYISSSRAPGSIILFSTSLFQYHQQI</sequence>
<keyword evidence="2" id="KW-1185">Reference proteome</keyword>
<dbReference type="EMBL" id="QPFP01000027">
    <property type="protein sequence ID" value="TEB29450.1"/>
    <property type="molecule type" value="Genomic_DNA"/>
</dbReference>
<reference evidence="1 2" key="1">
    <citation type="journal article" date="2019" name="Nat. Ecol. Evol.">
        <title>Megaphylogeny resolves global patterns of mushroom evolution.</title>
        <authorList>
            <person name="Varga T."/>
            <person name="Krizsan K."/>
            <person name="Foldi C."/>
            <person name="Dima B."/>
            <person name="Sanchez-Garcia M."/>
            <person name="Sanchez-Ramirez S."/>
            <person name="Szollosi G.J."/>
            <person name="Szarkandi J.G."/>
            <person name="Papp V."/>
            <person name="Albert L."/>
            <person name="Andreopoulos W."/>
            <person name="Angelini C."/>
            <person name="Antonin V."/>
            <person name="Barry K.W."/>
            <person name="Bougher N.L."/>
            <person name="Buchanan P."/>
            <person name="Buyck B."/>
            <person name="Bense V."/>
            <person name="Catcheside P."/>
            <person name="Chovatia M."/>
            <person name="Cooper J."/>
            <person name="Damon W."/>
            <person name="Desjardin D."/>
            <person name="Finy P."/>
            <person name="Geml J."/>
            <person name="Haridas S."/>
            <person name="Hughes K."/>
            <person name="Justo A."/>
            <person name="Karasinski D."/>
            <person name="Kautmanova I."/>
            <person name="Kiss B."/>
            <person name="Kocsube S."/>
            <person name="Kotiranta H."/>
            <person name="LaButti K.M."/>
            <person name="Lechner B.E."/>
            <person name="Liimatainen K."/>
            <person name="Lipzen A."/>
            <person name="Lukacs Z."/>
            <person name="Mihaltcheva S."/>
            <person name="Morgado L.N."/>
            <person name="Niskanen T."/>
            <person name="Noordeloos M.E."/>
            <person name="Ohm R.A."/>
            <person name="Ortiz-Santana B."/>
            <person name="Ovrebo C."/>
            <person name="Racz N."/>
            <person name="Riley R."/>
            <person name="Savchenko A."/>
            <person name="Shiryaev A."/>
            <person name="Soop K."/>
            <person name="Spirin V."/>
            <person name="Szebenyi C."/>
            <person name="Tomsovsky M."/>
            <person name="Tulloss R.E."/>
            <person name="Uehling J."/>
            <person name="Grigoriev I.V."/>
            <person name="Vagvolgyi C."/>
            <person name="Papp T."/>
            <person name="Martin F.M."/>
            <person name="Miettinen O."/>
            <person name="Hibbett D.S."/>
            <person name="Nagy L.G."/>
        </authorList>
    </citation>
    <scope>NUCLEOTIDE SEQUENCE [LARGE SCALE GENOMIC DNA]</scope>
    <source>
        <strain evidence="1 2">FP101781</strain>
    </source>
</reference>
<protein>
    <submittedName>
        <fullName evidence="1">Uncharacterized protein</fullName>
    </submittedName>
</protein>
<name>A0A4Y7T5Q3_COPMI</name>
<dbReference type="Proteomes" id="UP000298030">
    <property type="component" value="Unassembled WGS sequence"/>
</dbReference>
<evidence type="ECO:0000313" key="1">
    <source>
        <dbReference type="EMBL" id="TEB29450.1"/>
    </source>
</evidence>
<evidence type="ECO:0000313" key="2">
    <source>
        <dbReference type="Proteomes" id="UP000298030"/>
    </source>
</evidence>
<organism evidence="1 2">
    <name type="scientific">Coprinellus micaceus</name>
    <name type="common">Glistening ink-cap mushroom</name>
    <name type="synonym">Coprinus micaceus</name>
    <dbReference type="NCBI Taxonomy" id="71717"/>
    <lineage>
        <taxon>Eukaryota</taxon>
        <taxon>Fungi</taxon>
        <taxon>Dikarya</taxon>
        <taxon>Basidiomycota</taxon>
        <taxon>Agaricomycotina</taxon>
        <taxon>Agaricomycetes</taxon>
        <taxon>Agaricomycetidae</taxon>
        <taxon>Agaricales</taxon>
        <taxon>Agaricineae</taxon>
        <taxon>Psathyrellaceae</taxon>
        <taxon>Coprinellus</taxon>
    </lineage>
</organism>
<gene>
    <name evidence="1" type="ORF">FA13DRAFT_643642</name>
</gene>
<comment type="caution">
    <text evidence="1">The sequence shown here is derived from an EMBL/GenBank/DDBJ whole genome shotgun (WGS) entry which is preliminary data.</text>
</comment>
<accession>A0A4Y7T5Q3</accession>
<proteinExistence type="predicted"/>